<gene>
    <name evidence="1" type="ORF">CEXT_211681</name>
</gene>
<dbReference type="Proteomes" id="UP001054945">
    <property type="component" value="Unassembled WGS sequence"/>
</dbReference>
<evidence type="ECO:0000313" key="2">
    <source>
        <dbReference type="Proteomes" id="UP001054945"/>
    </source>
</evidence>
<sequence>MCARFISLMMPKVARPTFAALALEIAAPAELHSEPRAPAGGWTLVQRWESRGCIEQSVTASAPLHYVTRQAFPDTCVDRDRPARD</sequence>
<dbReference type="AlphaFoldDB" id="A0AAV4PY83"/>
<organism evidence="1 2">
    <name type="scientific">Caerostris extrusa</name>
    <name type="common">Bark spider</name>
    <name type="synonym">Caerostris bankana</name>
    <dbReference type="NCBI Taxonomy" id="172846"/>
    <lineage>
        <taxon>Eukaryota</taxon>
        <taxon>Metazoa</taxon>
        <taxon>Ecdysozoa</taxon>
        <taxon>Arthropoda</taxon>
        <taxon>Chelicerata</taxon>
        <taxon>Arachnida</taxon>
        <taxon>Araneae</taxon>
        <taxon>Araneomorphae</taxon>
        <taxon>Entelegynae</taxon>
        <taxon>Araneoidea</taxon>
        <taxon>Araneidae</taxon>
        <taxon>Caerostris</taxon>
    </lineage>
</organism>
<reference evidence="1 2" key="1">
    <citation type="submission" date="2021-06" db="EMBL/GenBank/DDBJ databases">
        <title>Caerostris extrusa draft genome.</title>
        <authorList>
            <person name="Kono N."/>
            <person name="Arakawa K."/>
        </authorList>
    </citation>
    <scope>NUCLEOTIDE SEQUENCE [LARGE SCALE GENOMIC DNA]</scope>
</reference>
<evidence type="ECO:0000313" key="1">
    <source>
        <dbReference type="EMBL" id="GIY02383.1"/>
    </source>
</evidence>
<dbReference type="EMBL" id="BPLR01005439">
    <property type="protein sequence ID" value="GIY02383.1"/>
    <property type="molecule type" value="Genomic_DNA"/>
</dbReference>
<accession>A0AAV4PY83</accession>
<proteinExistence type="predicted"/>
<comment type="caution">
    <text evidence="1">The sequence shown here is derived from an EMBL/GenBank/DDBJ whole genome shotgun (WGS) entry which is preliminary data.</text>
</comment>
<keyword evidence="2" id="KW-1185">Reference proteome</keyword>
<name>A0AAV4PY83_CAEEX</name>
<protein>
    <submittedName>
        <fullName evidence="1">Uncharacterized protein</fullName>
    </submittedName>
</protein>